<keyword evidence="1" id="KW-0812">Transmembrane</keyword>
<proteinExistence type="predicted"/>
<dbReference type="OrthoDB" id="2420894at2759"/>
<accession>A0A915ZEX7</accession>
<organism evidence="2 3">
    <name type="scientific">Rhizophagus irregularis</name>
    <dbReference type="NCBI Taxonomy" id="588596"/>
    <lineage>
        <taxon>Eukaryota</taxon>
        <taxon>Fungi</taxon>
        <taxon>Fungi incertae sedis</taxon>
        <taxon>Mucoromycota</taxon>
        <taxon>Glomeromycotina</taxon>
        <taxon>Glomeromycetes</taxon>
        <taxon>Glomerales</taxon>
        <taxon>Glomeraceae</taxon>
        <taxon>Rhizophagus</taxon>
    </lineage>
</organism>
<sequence length="939" mass="106775">MQIIQIIRGNSTKILFSLIFSIILFSYPLFTTAEIRTFSHVEKIDYGPTAIPLVYDSKVFDDGTMVIRIVRRDPNANANPPPFDDCFINMFSLRIINLDGTVIEKDYNLDIPTFNYCPGQLPLINYYLIRKNQILVTYYNSIDLNDILDATTDATTELGIVIDLDGNVLGREDFGPSSAFSGIELNINREKGFLRYNLEVITDSIIIKWQQYRIEPEGNFTRLTVGNIAFSDSNSGIVTMSTVDEGYAIVFVNRTNTNTTNPFLPQNQLFILPIRYNQPSVSPFLLYQTPIPNSEFFDLTCNIAYVGVGEVCIFRVTQSGVVSNHFHIKVNFLSSGAVISFQIINSLLPVNNMGSFWGVHSLTFGGYLLTSIPSGPDWLMYGYLFNEYGEISYDWEFPEPMVVNSRGKFEILPHNNTLLVAQNETDNSWQFKVIDLPKFADGRDNGYSNLNVESTTPSIKDIVDPEIDKITINFYEPVFISTGKLSIYQKDGDKTYLRQSFQSFQSSYFLIKNDGRTVIGKILDSTFSVSKGNYFIKMDNDFVRDRVFNEPMLGIRENIWSFTTEERIDHFSPSATGILRLTPEGTLYFDNLTSDQQSKFFDNLLNDLSYVVPINRSRLSSNGRTQVDNSVNEKQYLISIDIKETRIENDNIGVETVFKYINIMVKYKDQTPIGEGQATRYLDETYGFVSSPNLWERYKFVLLGVFLFVGLLIVLFLFAQRRDSRGNNIAILQLGIIILDLVMDILFISSNARDIHILYLPSVFFLVMPVGINTILAFSIVTNENTNTKFNQWFKTNEKVAFLFTILAGADIKALNILHSNLAGFSCFRAPFSESLKVKILWGSCLSIFTEDIPQVAIQIYYTQKVNFNDIIPFLTLISSTLNLTINIVSRLYHVTNRVINQNASNYIHDSNDSDDSDEIDDLDAVVLPNSSKKKIKKK</sequence>
<keyword evidence="1" id="KW-0472">Membrane</keyword>
<reference evidence="2" key="1">
    <citation type="submission" date="2020-05" db="EMBL/GenBank/DDBJ databases">
        <authorList>
            <person name="Rincon C."/>
            <person name="Sanders R I."/>
            <person name="Robbins C."/>
            <person name="Chaturvedi A."/>
        </authorList>
    </citation>
    <scope>NUCLEOTIDE SEQUENCE</scope>
    <source>
        <strain evidence="2">CHB12</strain>
    </source>
</reference>
<comment type="caution">
    <text evidence="2">The sequence shown here is derived from an EMBL/GenBank/DDBJ whole genome shotgun (WGS) entry which is preliminary data.</text>
</comment>
<name>A0A915ZEX7_9GLOM</name>
<evidence type="ECO:0000256" key="1">
    <source>
        <dbReference type="SAM" id="Phobius"/>
    </source>
</evidence>
<keyword evidence="1" id="KW-1133">Transmembrane helix</keyword>
<evidence type="ECO:0000313" key="2">
    <source>
        <dbReference type="EMBL" id="CAB5373827.1"/>
    </source>
</evidence>
<protein>
    <submittedName>
        <fullName evidence="2">Uncharacterized protein</fullName>
    </submittedName>
</protein>
<gene>
    <name evidence="2" type="ORF">CHRIB12_LOCUS14181</name>
</gene>
<feature type="transmembrane region" description="Helical" evidence="1">
    <location>
        <begin position="731"/>
        <end position="752"/>
    </location>
</feature>
<feature type="transmembrane region" description="Helical" evidence="1">
    <location>
        <begin position="700"/>
        <end position="719"/>
    </location>
</feature>
<evidence type="ECO:0000313" key="3">
    <source>
        <dbReference type="Proteomes" id="UP000684084"/>
    </source>
</evidence>
<dbReference type="VEuPathDB" id="FungiDB:RhiirFUN_015076"/>
<feature type="transmembrane region" description="Helical" evidence="1">
    <location>
        <begin position="758"/>
        <end position="781"/>
    </location>
</feature>
<feature type="transmembrane region" description="Helical" evidence="1">
    <location>
        <begin position="12"/>
        <end position="30"/>
    </location>
</feature>
<dbReference type="Proteomes" id="UP000684084">
    <property type="component" value="Unassembled WGS sequence"/>
</dbReference>
<dbReference type="AlphaFoldDB" id="A0A915ZEX7"/>
<dbReference type="EMBL" id="CAGKOT010000032">
    <property type="protein sequence ID" value="CAB5373827.1"/>
    <property type="molecule type" value="Genomic_DNA"/>
</dbReference>